<reference evidence="1 2" key="1">
    <citation type="journal article" date="2023" name="G3 (Bethesda)">
        <title>A chromosome-level genome assembly of Zasmidium syzygii isolated from banana leaves.</title>
        <authorList>
            <person name="van Westerhoven A.C."/>
            <person name="Mehrabi R."/>
            <person name="Talebi R."/>
            <person name="Steentjes M.B.F."/>
            <person name="Corcolon B."/>
            <person name="Chong P.A."/>
            <person name="Kema G.H.J."/>
            <person name="Seidl M.F."/>
        </authorList>
    </citation>
    <scope>NUCLEOTIDE SEQUENCE [LARGE SCALE GENOMIC DNA]</scope>
    <source>
        <strain evidence="1 2">P124</strain>
    </source>
</reference>
<protein>
    <submittedName>
        <fullName evidence="1">Uncharacterized protein</fullName>
    </submittedName>
</protein>
<dbReference type="InterPro" id="IPR053175">
    <property type="entry name" value="DHMBA_Reg_Transcription_Factor"/>
</dbReference>
<keyword evidence="2" id="KW-1185">Reference proteome</keyword>
<proteinExistence type="predicted"/>
<accession>A0ABR0EX54</accession>
<dbReference type="EMBL" id="JAXOVC010000002">
    <property type="protein sequence ID" value="KAK4506229.1"/>
    <property type="molecule type" value="Genomic_DNA"/>
</dbReference>
<dbReference type="Proteomes" id="UP001305779">
    <property type="component" value="Unassembled WGS sequence"/>
</dbReference>
<organism evidence="1 2">
    <name type="scientific">Zasmidium cellare</name>
    <name type="common">Wine cellar mold</name>
    <name type="synonym">Racodium cellare</name>
    <dbReference type="NCBI Taxonomy" id="395010"/>
    <lineage>
        <taxon>Eukaryota</taxon>
        <taxon>Fungi</taxon>
        <taxon>Dikarya</taxon>
        <taxon>Ascomycota</taxon>
        <taxon>Pezizomycotina</taxon>
        <taxon>Dothideomycetes</taxon>
        <taxon>Dothideomycetidae</taxon>
        <taxon>Mycosphaerellales</taxon>
        <taxon>Mycosphaerellaceae</taxon>
        <taxon>Zasmidium</taxon>
    </lineage>
</organism>
<evidence type="ECO:0000313" key="2">
    <source>
        <dbReference type="Proteomes" id="UP001305779"/>
    </source>
</evidence>
<name>A0ABR0EX54_ZASCE</name>
<evidence type="ECO:0000313" key="1">
    <source>
        <dbReference type="EMBL" id="KAK4506229.1"/>
    </source>
</evidence>
<sequence>MHELAEEHPEVQIHASASRISRACSEVSALLRTAPTGEASTAAVHAAVEQLRECEVACQDWLETVPYQWKPKHKAATSDTAAESPQAFMYYRDIWVAIAHYYHRSFRIQLHETLVRAMQFSSDAGGDVLASIERSQKAGRELIEENMLSVPFLLGQVDSCGDVVKDWLPLELGLFHAAVALKMIVRSPLAAEGQKERAREFMEAVLHMARRETTENRFAAQ</sequence>
<gene>
    <name evidence="1" type="ORF">PRZ48_004194</name>
</gene>
<dbReference type="PANTHER" id="PTHR38791">
    <property type="entry name" value="ZN(II)2CYS6 TRANSCRIPTION FACTOR (EUROFUNG)-RELATED-RELATED"/>
    <property type="match status" value="1"/>
</dbReference>
<comment type="caution">
    <text evidence="1">The sequence shown here is derived from an EMBL/GenBank/DDBJ whole genome shotgun (WGS) entry which is preliminary data.</text>
</comment>